<evidence type="ECO:0000313" key="5">
    <source>
        <dbReference type="EMBL" id="EHM13819.1"/>
    </source>
</evidence>
<dbReference type="InterPro" id="IPR041569">
    <property type="entry name" value="AAA_lid_3"/>
</dbReference>
<keyword evidence="1 3" id="KW-0547">Nucleotide-binding</keyword>
<reference evidence="5 6" key="1">
    <citation type="submission" date="2011-11" db="EMBL/GenBank/DDBJ databases">
        <title>The Noncontiguous Finished genome of Jonquetella anthropi DSM 22815.</title>
        <authorList>
            <consortium name="US DOE Joint Genome Institute (JGI-PGF)"/>
            <person name="Lucas S."/>
            <person name="Copeland A."/>
            <person name="Lapidus A."/>
            <person name="Glavina del Rio T."/>
            <person name="Dalin E."/>
            <person name="Tice H."/>
            <person name="Bruce D."/>
            <person name="Goodwin L."/>
            <person name="Pitluck S."/>
            <person name="Peters L."/>
            <person name="Mikhailova N."/>
            <person name="Held B."/>
            <person name="Kyrpides N."/>
            <person name="Mavromatis K."/>
            <person name="Ivanova N."/>
            <person name="Markowitz V."/>
            <person name="Cheng J.-F."/>
            <person name="Hugenholtz P."/>
            <person name="Woyke T."/>
            <person name="Wu D."/>
            <person name="Gronow S."/>
            <person name="Wellnitz S."/>
            <person name="Brambilla E."/>
            <person name="Klenk H.-P."/>
            <person name="Eisen J.A."/>
        </authorList>
    </citation>
    <scope>NUCLEOTIDE SEQUENCE [LARGE SCALE GENOMIC DNA]</scope>
    <source>
        <strain evidence="5 6">DSM 22815</strain>
    </source>
</reference>
<protein>
    <submittedName>
        <fullName evidence="5">AAA+ family ATPase</fullName>
    </submittedName>
</protein>
<keyword evidence="6" id="KW-1185">Reference proteome</keyword>
<dbReference type="SUPFAM" id="SSF52540">
    <property type="entry name" value="P-loop containing nucleoside triphosphate hydrolases"/>
    <property type="match status" value="2"/>
</dbReference>
<dbReference type="AlphaFoldDB" id="H0UIZ2"/>
<keyword evidence="2 3" id="KW-0067">ATP-binding</keyword>
<dbReference type="PANTHER" id="PTHR23077">
    <property type="entry name" value="AAA-FAMILY ATPASE"/>
    <property type="match status" value="1"/>
</dbReference>
<proteinExistence type="inferred from homology"/>
<dbReference type="InterPro" id="IPR050168">
    <property type="entry name" value="AAA_ATPase_domain"/>
</dbReference>
<sequence length="682" mass="72728">MPQLRVISIRPDLKGMLLGPGSIALSGGRKKGLARLVGGSLPFFACFDEGLEPDQVIAGAALASQLGLEAGRRIALEAVPWAWAASLTLAPLSPLPQSVSPQDLTNALTDTALAVGETITLQLARETARFRLLSASPAGFLLVSPSSQICLTRAVPPVSGKLQGYASVGGLSDQLRLVRELVELPLVHPEAFAHFGVEPPKGVLLYGPPGTGKTLIARAVAQETDAWFASISGPEIIGKYYGESEERLRDLFTQAQQNAPAVVFIDELDAIAPRRQDMGAEKQVERRVVSQLLTLLDGLPARSQVVVMAATNLPDSIDPALRRPGRFDREIEIPMPTRQARKEILAVHCQPVPLADDVDLDQVAAQAYGFVGADLAALVREAALAAWRRIAPDGTFPKNLEAEAVTMDDFKKALAQLSPSVTRQLRTEIAPVSWDDIGGLADAKAQLKDLTKQAFVLAPRLLDAGIRPPRGALVSGPSGTGKTMLAQAVAGQRTAIFLSASGPALCAAGPAEAARALREIFVSARRAAPAVLFFDEAEALLRPRGRDNGLTSVFYFEMDRLTPDDAVFILAATSRPDLLDSGVFSGCRFDRQIELKLPDETERAQILSLALKGLRLPALCDVGELAKESDSMSGAALRRWTESAAALCLGEGCPLEARHFTATLPRFLSGNSPCPRAKTVIE</sequence>
<dbReference type="PROSITE" id="PS00674">
    <property type="entry name" value="AAA"/>
    <property type="match status" value="1"/>
</dbReference>
<dbReference type="GO" id="GO:0005524">
    <property type="term" value="F:ATP binding"/>
    <property type="evidence" value="ECO:0007669"/>
    <property type="project" value="UniProtKB-KW"/>
</dbReference>
<evidence type="ECO:0000259" key="4">
    <source>
        <dbReference type="SMART" id="SM00382"/>
    </source>
</evidence>
<dbReference type="STRING" id="885272.JonanDRAFT_1455"/>
<dbReference type="InterPro" id="IPR027417">
    <property type="entry name" value="P-loop_NTPase"/>
</dbReference>
<dbReference type="RefSeq" id="WP_008523374.1">
    <property type="nucleotide sequence ID" value="NZ_CM001376.1"/>
</dbReference>
<dbReference type="Proteomes" id="UP000003806">
    <property type="component" value="Chromosome"/>
</dbReference>
<dbReference type="SMART" id="SM00382">
    <property type="entry name" value="AAA"/>
    <property type="match status" value="2"/>
</dbReference>
<accession>H0UIZ2</accession>
<name>H0UIZ2_9BACT</name>
<organism evidence="5 6">
    <name type="scientific">Jonquetella anthropi DSM 22815</name>
    <dbReference type="NCBI Taxonomy" id="885272"/>
    <lineage>
        <taxon>Bacteria</taxon>
        <taxon>Thermotogati</taxon>
        <taxon>Synergistota</taxon>
        <taxon>Synergistia</taxon>
        <taxon>Synergistales</taxon>
        <taxon>Dethiosulfovibrionaceae</taxon>
        <taxon>Jonquetella</taxon>
    </lineage>
</organism>
<evidence type="ECO:0000313" key="6">
    <source>
        <dbReference type="Proteomes" id="UP000003806"/>
    </source>
</evidence>
<dbReference type="OrthoDB" id="9809379at2"/>
<dbReference type="EMBL" id="CM001376">
    <property type="protein sequence ID" value="EHM13819.1"/>
    <property type="molecule type" value="Genomic_DNA"/>
</dbReference>
<evidence type="ECO:0000256" key="1">
    <source>
        <dbReference type="ARBA" id="ARBA00022741"/>
    </source>
</evidence>
<feature type="domain" description="AAA+ ATPase" evidence="4">
    <location>
        <begin position="468"/>
        <end position="599"/>
    </location>
</feature>
<dbReference type="InterPro" id="IPR003960">
    <property type="entry name" value="ATPase_AAA_CS"/>
</dbReference>
<dbReference type="FunFam" id="3.40.50.300:FF:000012">
    <property type="entry name" value="Transitional endoplasmic reticulum ATPase"/>
    <property type="match status" value="1"/>
</dbReference>
<dbReference type="HOGENOM" id="CLU_000688_12_2_0"/>
<dbReference type="PANTHER" id="PTHR23077:SF171">
    <property type="entry name" value="NUCLEAR VALOSIN-CONTAINING PROTEIN-LIKE"/>
    <property type="match status" value="1"/>
</dbReference>
<dbReference type="Gene3D" id="3.40.50.300">
    <property type="entry name" value="P-loop containing nucleotide triphosphate hydrolases"/>
    <property type="match status" value="2"/>
</dbReference>
<dbReference type="eggNOG" id="COG1222">
    <property type="taxonomic scope" value="Bacteria"/>
</dbReference>
<dbReference type="Pfam" id="PF17862">
    <property type="entry name" value="AAA_lid_3"/>
    <property type="match status" value="1"/>
</dbReference>
<evidence type="ECO:0000256" key="3">
    <source>
        <dbReference type="RuleBase" id="RU003651"/>
    </source>
</evidence>
<comment type="similarity">
    <text evidence="3">Belongs to the AAA ATPase family.</text>
</comment>
<evidence type="ECO:0000256" key="2">
    <source>
        <dbReference type="ARBA" id="ARBA00022840"/>
    </source>
</evidence>
<feature type="domain" description="AAA+ ATPase" evidence="4">
    <location>
        <begin position="199"/>
        <end position="337"/>
    </location>
</feature>
<dbReference type="InterPro" id="IPR003593">
    <property type="entry name" value="AAA+_ATPase"/>
</dbReference>
<dbReference type="Pfam" id="PF00004">
    <property type="entry name" value="AAA"/>
    <property type="match status" value="2"/>
</dbReference>
<gene>
    <name evidence="5" type="ORF">JonanDRAFT_1455</name>
</gene>
<dbReference type="GO" id="GO:0016887">
    <property type="term" value="F:ATP hydrolysis activity"/>
    <property type="evidence" value="ECO:0007669"/>
    <property type="project" value="InterPro"/>
</dbReference>
<dbReference type="Gene3D" id="1.10.8.60">
    <property type="match status" value="2"/>
</dbReference>
<dbReference type="InterPro" id="IPR003959">
    <property type="entry name" value="ATPase_AAA_core"/>
</dbReference>